<organism evidence="2 3">
    <name type="scientific">Phytophthora oleae</name>
    <dbReference type="NCBI Taxonomy" id="2107226"/>
    <lineage>
        <taxon>Eukaryota</taxon>
        <taxon>Sar</taxon>
        <taxon>Stramenopiles</taxon>
        <taxon>Oomycota</taxon>
        <taxon>Peronosporomycetes</taxon>
        <taxon>Peronosporales</taxon>
        <taxon>Peronosporaceae</taxon>
        <taxon>Phytophthora</taxon>
    </lineage>
</organism>
<feature type="compositionally biased region" description="Basic residues" evidence="1">
    <location>
        <begin position="349"/>
        <end position="364"/>
    </location>
</feature>
<feature type="compositionally biased region" description="Polar residues" evidence="1">
    <location>
        <begin position="70"/>
        <end position="92"/>
    </location>
</feature>
<sequence length="486" mass="53269">MNAASVLRSLYFSASSLCSFEEQQPMREPSPVSKPKENSTVTILPTPSASAAESASVSATSSCSSGALMNPTSLDNEGYSTPKVKNQTQTREMPSPPSMSSKGMRKRLNMDDELTSFLSPTSAKRKAGSNDFLRKGQWTSTEERLARLLIETFEDGYLPIYTGIRLRGYLAVQLQCDPMRVSKKLCAGTIDGKPVPKNYGQKKFKLRKKTLWDSEEAVCRIAELEKMTKAMWTEARMRKPSYLTLSSTRTLNKRQGPAGDDDSIASPSSPARGRIPSSTPKYKKQKVFPIIYLNLSKFKHYSGRGDSTDTDPASPFINSDSDSEPVRLDGESLQAAYDLLTLCSPRGSSSKRKSRKGRSKKTTVKKVTPTDDSEVNAIEDKSDENKFNVTGSSSEDKPSAHSPNEEIPIKDEDIFTLDKSIEEKSSPDASVVDLSCGSKPIKTANTPIENTDIPMEDVHIENPAMEIPQVNSAIITSEPSISTSLA</sequence>
<gene>
    <name evidence="2" type="ORF">V7S43_011311</name>
</gene>
<evidence type="ECO:0000256" key="1">
    <source>
        <dbReference type="SAM" id="MobiDB-lite"/>
    </source>
</evidence>
<reference evidence="2 3" key="1">
    <citation type="submission" date="2024-09" db="EMBL/GenBank/DDBJ databases">
        <title>Genome sequencing and assembly of Phytophthora oleae, isolate VK10A, causative agent of rot of olive drupes.</title>
        <authorList>
            <person name="Conti Taguali S."/>
            <person name="Riolo M."/>
            <person name="La Spada F."/>
            <person name="Cacciola S.O."/>
            <person name="Dionisio G."/>
        </authorList>
    </citation>
    <scope>NUCLEOTIDE SEQUENCE [LARGE SCALE GENOMIC DNA]</scope>
    <source>
        <strain evidence="2 3">VK10A</strain>
    </source>
</reference>
<feature type="compositionally biased region" description="Polar residues" evidence="1">
    <location>
        <begin position="38"/>
        <end position="47"/>
    </location>
</feature>
<dbReference type="EMBL" id="JBIMZQ010000026">
    <property type="protein sequence ID" value="KAL3663901.1"/>
    <property type="molecule type" value="Genomic_DNA"/>
</dbReference>
<dbReference type="Proteomes" id="UP001632037">
    <property type="component" value="Unassembled WGS sequence"/>
</dbReference>
<feature type="region of interest" description="Disordered" evidence="1">
    <location>
        <begin position="344"/>
        <end position="411"/>
    </location>
</feature>
<dbReference type="PANTHER" id="PTHR35213">
    <property type="entry name" value="RING-TYPE DOMAIN-CONTAINING PROTEIN-RELATED"/>
    <property type="match status" value="1"/>
</dbReference>
<proteinExistence type="predicted"/>
<protein>
    <submittedName>
        <fullName evidence="2">Uncharacterized protein</fullName>
    </submittedName>
</protein>
<feature type="compositionally biased region" description="Basic and acidic residues" evidence="1">
    <location>
        <begin position="394"/>
        <end position="411"/>
    </location>
</feature>
<feature type="compositionally biased region" description="Low complexity" evidence="1">
    <location>
        <begin position="48"/>
        <end position="67"/>
    </location>
</feature>
<dbReference type="PANTHER" id="PTHR35213:SF3">
    <property type="entry name" value="MYB-LIKE DOMAIN-CONTAINING PROTEIN"/>
    <property type="match status" value="1"/>
</dbReference>
<evidence type="ECO:0000313" key="3">
    <source>
        <dbReference type="Proteomes" id="UP001632037"/>
    </source>
</evidence>
<dbReference type="AlphaFoldDB" id="A0ABD3FC74"/>
<comment type="caution">
    <text evidence="2">The sequence shown here is derived from an EMBL/GenBank/DDBJ whole genome shotgun (WGS) entry which is preliminary data.</text>
</comment>
<evidence type="ECO:0000313" key="2">
    <source>
        <dbReference type="EMBL" id="KAL3663901.1"/>
    </source>
</evidence>
<feature type="region of interest" description="Disordered" evidence="1">
    <location>
        <begin position="246"/>
        <end position="281"/>
    </location>
</feature>
<feature type="region of interest" description="Disordered" evidence="1">
    <location>
        <begin position="303"/>
        <end position="326"/>
    </location>
</feature>
<keyword evidence="3" id="KW-1185">Reference proteome</keyword>
<feature type="region of interest" description="Disordered" evidence="1">
    <location>
        <begin position="426"/>
        <end position="452"/>
    </location>
</feature>
<accession>A0ABD3FC74</accession>
<name>A0ABD3FC74_9STRA</name>
<feature type="region of interest" description="Disordered" evidence="1">
    <location>
        <begin position="21"/>
        <end position="104"/>
    </location>
</feature>